<keyword evidence="2" id="KW-0963">Cytoplasm</keyword>
<dbReference type="PANTHER" id="PTHR33449:SF1">
    <property type="entry name" value="NUCLEOID-ASSOCIATED PROTEIN YBAB"/>
    <property type="match status" value="1"/>
</dbReference>
<comment type="caution">
    <text evidence="4">The sequence shown here is derived from an EMBL/GenBank/DDBJ whole genome shotgun (WGS) entry which is preliminary data.</text>
</comment>
<sequence length="108" mass="11697">MMKDLSGLMKTMQQMQTKVADAQKKMEKIEAEGQSGGGLVKVTTNGEGKLIALSIDPSLCVPEDVEILEDLIKAAFEDARKKVEVSRGAMEKDLMGGLPLPPGFKMPF</sequence>
<evidence type="ECO:0000256" key="3">
    <source>
        <dbReference type="SAM" id="Coils"/>
    </source>
</evidence>
<organism evidence="4 5">
    <name type="scientific">Candidatus Phycosocius spiralis</name>
    <dbReference type="NCBI Taxonomy" id="2815099"/>
    <lineage>
        <taxon>Bacteria</taxon>
        <taxon>Pseudomonadati</taxon>
        <taxon>Pseudomonadota</taxon>
        <taxon>Alphaproteobacteria</taxon>
        <taxon>Caulobacterales</taxon>
        <taxon>Caulobacterales incertae sedis</taxon>
        <taxon>Candidatus Phycosocius</taxon>
    </lineage>
</organism>
<keyword evidence="5" id="KW-1185">Reference proteome</keyword>
<dbReference type="RefSeq" id="WP_284358370.1">
    <property type="nucleotide sequence ID" value="NZ_BPFZ01000001.1"/>
</dbReference>
<dbReference type="PANTHER" id="PTHR33449">
    <property type="entry name" value="NUCLEOID-ASSOCIATED PROTEIN YBAB"/>
    <property type="match status" value="1"/>
</dbReference>
<dbReference type="SUPFAM" id="SSF82607">
    <property type="entry name" value="YbaB-like"/>
    <property type="match status" value="1"/>
</dbReference>
<dbReference type="InterPro" id="IPR004401">
    <property type="entry name" value="YbaB/EbfC"/>
</dbReference>
<evidence type="ECO:0000256" key="1">
    <source>
        <dbReference type="ARBA" id="ARBA00023125"/>
    </source>
</evidence>
<dbReference type="HAMAP" id="MF_00274">
    <property type="entry name" value="DNA_YbaB_EbfC"/>
    <property type="match status" value="1"/>
</dbReference>
<dbReference type="NCBIfam" id="TIGR00103">
    <property type="entry name" value="DNA_YbaB_EbfC"/>
    <property type="match status" value="1"/>
</dbReference>
<dbReference type="Pfam" id="PF02575">
    <property type="entry name" value="YbaB_DNA_bd"/>
    <property type="match status" value="1"/>
</dbReference>
<keyword evidence="3" id="KW-0175">Coiled coil</keyword>
<name>A0ABQ4PSK4_9PROT</name>
<evidence type="ECO:0000256" key="2">
    <source>
        <dbReference type="HAMAP-Rule" id="MF_00274"/>
    </source>
</evidence>
<dbReference type="EMBL" id="BPFZ01000001">
    <property type="protein sequence ID" value="GIU65904.1"/>
    <property type="molecule type" value="Genomic_DNA"/>
</dbReference>
<dbReference type="Proteomes" id="UP001161064">
    <property type="component" value="Unassembled WGS sequence"/>
</dbReference>
<evidence type="ECO:0000313" key="4">
    <source>
        <dbReference type="EMBL" id="GIU65904.1"/>
    </source>
</evidence>
<feature type="coiled-coil region" evidence="3">
    <location>
        <begin position="5"/>
        <end position="32"/>
    </location>
</feature>
<keyword evidence="1 2" id="KW-0238">DNA-binding</keyword>
<comment type="similarity">
    <text evidence="2">Belongs to the YbaB/EbfC family.</text>
</comment>
<protein>
    <recommendedName>
        <fullName evidence="2">Nucleoid-associated protein PsB1_0058</fullName>
    </recommendedName>
</protein>
<reference evidence="4" key="2">
    <citation type="journal article" date="2023" name="ISME Commun">
        <title>Characterization of a bloom-associated alphaproteobacterial lineage, 'Candidatus Phycosocius': insights into freshwater algal-bacterial interactions.</title>
        <authorList>
            <person name="Tanabe Y."/>
            <person name="Yamaguchi H."/>
            <person name="Yoshida M."/>
            <person name="Kai A."/>
            <person name="Okazaki Y."/>
        </authorList>
    </citation>
    <scope>NUCLEOTIDE SEQUENCE</scope>
    <source>
        <strain evidence="4">BOTRYCO-1</strain>
    </source>
</reference>
<evidence type="ECO:0000313" key="5">
    <source>
        <dbReference type="Proteomes" id="UP001161064"/>
    </source>
</evidence>
<comment type="subcellular location">
    <subcellularLocation>
        <location evidence="2">Cytoplasm</location>
        <location evidence="2">Nucleoid</location>
    </subcellularLocation>
</comment>
<reference evidence="4" key="1">
    <citation type="submission" date="2021-05" db="EMBL/GenBank/DDBJ databases">
        <authorList>
            <person name="Tanabe Y."/>
        </authorList>
    </citation>
    <scope>NUCLEOTIDE SEQUENCE</scope>
    <source>
        <strain evidence="4">BOTRYCO-1</strain>
    </source>
</reference>
<comment type="function">
    <text evidence="2">Binds to DNA and alters its conformation. May be involved in regulation of gene expression, nucleoid organization and DNA protection.</text>
</comment>
<proteinExistence type="inferred from homology"/>
<accession>A0ABQ4PSK4</accession>
<dbReference type="PIRSF" id="PIRSF004555">
    <property type="entry name" value="UCP004555"/>
    <property type="match status" value="1"/>
</dbReference>
<dbReference type="InterPro" id="IPR036894">
    <property type="entry name" value="YbaB-like_sf"/>
</dbReference>
<dbReference type="Gene3D" id="3.30.1310.10">
    <property type="entry name" value="Nucleoid-associated protein YbaB-like domain"/>
    <property type="match status" value="1"/>
</dbReference>
<gene>
    <name evidence="4" type="ORF">PsB1_0058</name>
</gene>
<comment type="subunit">
    <text evidence="2">Homodimer.</text>
</comment>